<dbReference type="PROSITE" id="PS51257">
    <property type="entry name" value="PROKAR_LIPOPROTEIN"/>
    <property type="match status" value="1"/>
</dbReference>
<organism evidence="3 4">
    <name type="scientific">Chondromyces crocatus</name>
    <dbReference type="NCBI Taxonomy" id="52"/>
    <lineage>
        <taxon>Bacteria</taxon>
        <taxon>Pseudomonadati</taxon>
        <taxon>Myxococcota</taxon>
        <taxon>Polyangia</taxon>
        <taxon>Polyangiales</taxon>
        <taxon>Polyangiaceae</taxon>
        <taxon>Chondromyces</taxon>
    </lineage>
</organism>
<evidence type="ECO:0008006" key="5">
    <source>
        <dbReference type="Google" id="ProtNLM"/>
    </source>
</evidence>
<keyword evidence="4" id="KW-1185">Reference proteome</keyword>
<evidence type="ECO:0000313" key="3">
    <source>
        <dbReference type="EMBL" id="AKT43128.1"/>
    </source>
</evidence>
<evidence type="ECO:0000313" key="4">
    <source>
        <dbReference type="Proteomes" id="UP000067626"/>
    </source>
</evidence>
<proteinExistence type="predicted"/>
<evidence type="ECO:0000256" key="2">
    <source>
        <dbReference type="SAM" id="SignalP"/>
    </source>
</evidence>
<keyword evidence="2" id="KW-0732">Signal</keyword>
<evidence type="ECO:0000256" key="1">
    <source>
        <dbReference type="SAM" id="MobiDB-lite"/>
    </source>
</evidence>
<dbReference type="EMBL" id="CP012159">
    <property type="protein sequence ID" value="AKT43128.1"/>
    <property type="molecule type" value="Genomic_DNA"/>
</dbReference>
<feature type="signal peptide" evidence="2">
    <location>
        <begin position="1"/>
        <end position="20"/>
    </location>
</feature>
<protein>
    <recommendedName>
        <fullName evidence="5">Secreted protein</fullName>
    </recommendedName>
</protein>
<accession>A0A0K1ER99</accession>
<feature type="region of interest" description="Disordered" evidence="1">
    <location>
        <begin position="305"/>
        <end position="324"/>
    </location>
</feature>
<gene>
    <name evidence="3" type="ORF">CMC5_073560</name>
</gene>
<dbReference type="RefSeq" id="WP_050434650.1">
    <property type="nucleotide sequence ID" value="NZ_CP012159.1"/>
</dbReference>
<dbReference type="Proteomes" id="UP000067626">
    <property type="component" value="Chromosome"/>
</dbReference>
<dbReference type="STRING" id="52.CMC5_073560"/>
<dbReference type="Gene3D" id="1.25.40.10">
    <property type="entry name" value="Tetratricopeptide repeat domain"/>
    <property type="match status" value="1"/>
</dbReference>
<feature type="chain" id="PRO_5005459859" description="Secreted protein" evidence="2">
    <location>
        <begin position="21"/>
        <end position="742"/>
    </location>
</feature>
<sequence>MHRSPLLRCIALALAFSATACGASGGTPESRTPNLVEGRVVPVEVRDEDFSATLFSLLRNGEANAQRSGLLVGTVRRQLAHAAARFDSGHPERALRSVLGAMYLIRSGEGRAEMIDATGARALADAITQVSQRGDEGRAAALLEMRAAALPPGSPARAEVEQNIAVIDRWMKETRTGSNLAKLGGEQRALVSRALVDTRPESVNSAAAALAAWIDAAIQFNIDFRQSGERPERDEAMEAEQALESGGAMLAALYLRHGDARGAIDRIDRSGARRVIPPGLYERLKAAATTKDAEPWQSIAGAFGRYADGDDEEGGPSRGDESGLGRDLLEGALWGASLEAYRRDPQSLQSAALLARSLVRLGMSEAVPLVLGQALGKEPPLQALGGTMGLILHAMSADAEADDIAAVRRTYTAAAPIFALADKAGRGPLVSRTRFLMASVELRAGNLNAALPLLRIATEAEPTVNGLSLAALAERQAGDSTRALATVRRALAAPDAREALDDVAEAHLLAFDLQRETNDPAAAKTSLDAALDAVLAARQSARGAGMMSRAERVLARVLDGYGDTRGAARANERALALAAQERPILGATMLDAVGRALLRGDLGSARAALRQGIEENAGGDDLVYGGLWVTLLERQQRAPTDGTAERALSGARSGSWTGRLAAWAAGKLSDADLGTAAQSAAQRVEAQFYAAMAKRVAGDPSAAEGLRAVSRSPVIDLLEVHLARELVAPPMKAELPRNVKLP</sequence>
<name>A0A0K1ER99_CHOCO</name>
<reference evidence="3 4" key="1">
    <citation type="submission" date="2015-07" db="EMBL/GenBank/DDBJ databases">
        <title>Genome analysis of myxobacterium Chondromyces crocatus Cm c5 reveals a high potential for natural compound synthesis and the genetic basis for the loss of fruiting body formation.</title>
        <authorList>
            <person name="Zaburannyi N."/>
            <person name="Bunk B."/>
            <person name="Maier J."/>
            <person name="Overmann J."/>
            <person name="Mueller R."/>
        </authorList>
    </citation>
    <scope>NUCLEOTIDE SEQUENCE [LARGE SCALE GENOMIC DNA]</scope>
    <source>
        <strain evidence="3 4">Cm c5</strain>
    </source>
</reference>
<dbReference type="OrthoDB" id="5493878at2"/>
<dbReference type="KEGG" id="ccro:CMC5_073560"/>
<dbReference type="InterPro" id="IPR011990">
    <property type="entry name" value="TPR-like_helical_dom_sf"/>
</dbReference>
<dbReference type="AlphaFoldDB" id="A0A0K1ER99"/>